<sequence>MATETVIYVSLALVLLTRIYVFISPPEFLEEHKDRRYHEYHLYRQYHLHKQYDQNDLNTEQLHKQQQQHHHEEQDESVLSTKQEKVDGPKESSLNGLHHPSDELVLLGMGPGARPFPLRELSTQALSKLSPMAVSPTTTTSATSHSTVREKNERHIWNHILGSSDDLSVPNYLSLDTTEIHYNGSLDKFEQDPEVHEAIRELKAGQRDMAKECPVMTAVWEGGRWCCLEGRTLYILQALNWQGQVRVRVLVDKSPTTLAVTEECWKAAGMASDMSARITTANATTTSTITTTTATTAAVSSNSVQSLSSMSLTGGLSTESVATHSVYFNRDAREPRTSRVRISAASAVANSLAVGLSLEEGSRDGAVTHEAVFHVNSGLLVGESTSRSGSPAGHEADDEEEEDEDSLEDGIDSEGYMEDDEGDLDEDEDEFPSGLERKRTLSGNSSNSMRPLNLRRRRRQTSMSHSRAHRNFQSHVSPLTPPSPLLLPNKDLIHPSQPSSFALAEPISGRETTFGTTESPNKDDINHSKQQKHEQQHYQQQQHERKISIPEFLLPPPLHDEQVYLIVDSSCDGPPRRDSGHGDST</sequence>
<keyword evidence="2" id="KW-1133">Transmembrane helix</keyword>
<feature type="compositionally biased region" description="Basic and acidic residues" evidence="1">
    <location>
        <begin position="520"/>
        <end position="548"/>
    </location>
</feature>
<evidence type="ECO:0000256" key="1">
    <source>
        <dbReference type="SAM" id="MobiDB-lite"/>
    </source>
</evidence>
<feature type="region of interest" description="Disordered" evidence="1">
    <location>
        <begin position="130"/>
        <end position="150"/>
    </location>
</feature>
<feature type="compositionally biased region" description="Basic residues" evidence="1">
    <location>
        <begin position="453"/>
        <end position="472"/>
    </location>
</feature>
<gene>
    <name evidence="3" type="ORF">BG011_002572</name>
</gene>
<feature type="transmembrane region" description="Helical" evidence="2">
    <location>
        <begin position="6"/>
        <end position="23"/>
    </location>
</feature>
<dbReference type="AlphaFoldDB" id="A0A9P6U4M1"/>
<name>A0A9P6U4M1_9FUNG</name>
<comment type="caution">
    <text evidence="3">The sequence shown here is derived from an EMBL/GenBank/DDBJ whole genome shotgun (WGS) entry which is preliminary data.</text>
</comment>
<evidence type="ECO:0000256" key="2">
    <source>
        <dbReference type="SAM" id="Phobius"/>
    </source>
</evidence>
<dbReference type="OrthoDB" id="2445514at2759"/>
<feature type="region of interest" description="Disordered" evidence="1">
    <location>
        <begin position="381"/>
        <end position="554"/>
    </location>
</feature>
<accession>A0A9P6U4M1</accession>
<dbReference type="Proteomes" id="UP000726737">
    <property type="component" value="Unassembled WGS sequence"/>
</dbReference>
<feature type="compositionally biased region" description="Polar residues" evidence="1">
    <location>
        <begin position="510"/>
        <end position="519"/>
    </location>
</feature>
<dbReference type="EMBL" id="JAAAJA010000184">
    <property type="protein sequence ID" value="KAG0259524.1"/>
    <property type="molecule type" value="Genomic_DNA"/>
</dbReference>
<keyword evidence="2" id="KW-0812">Transmembrane</keyword>
<proteinExistence type="predicted"/>
<organism evidence="3 4">
    <name type="scientific">Mortierella polycephala</name>
    <dbReference type="NCBI Taxonomy" id="41804"/>
    <lineage>
        <taxon>Eukaryota</taxon>
        <taxon>Fungi</taxon>
        <taxon>Fungi incertae sedis</taxon>
        <taxon>Mucoromycota</taxon>
        <taxon>Mortierellomycotina</taxon>
        <taxon>Mortierellomycetes</taxon>
        <taxon>Mortierellales</taxon>
        <taxon>Mortierellaceae</taxon>
        <taxon>Mortierella</taxon>
    </lineage>
</organism>
<keyword evidence="2" id="KW-0472">Membrane</keyword>
<protein>
    <submittedName>
        <fullName evidence="3">Uncharacterized protein</fullName>
    </submittedName>
</protein>
<keyword evidence="4" id="KW-1185">Reference proteome</keyword>
<feature type="compositionally biased region" description="Low complexity" evidence="1">
    <location>
        <begin position="130"/>
        <end position="146"/>
    </location>
</feature>
<evidence type="ECO:0000313" key="4">
    <source>
        <dbReference type="Proteomes" id="UP000726737"/>
    </source>
</evidence>
<evidence type="ECO:0000313" key="3">
    <source>
        <dbReference type="EMBL" id="KAG0259524.1"/>
    </source>
</evidence>
<feature type="region of interest" description="Disordered" evidence="1">
    <location>
        <begin position="61"/>
        <end position="98"/>
    </location>
</feature>
<reference evidence="3" key="1">
    <citation type="journal article" date="2020" name="Fungal Divers.">
        <title>Resolving the Mortierellaceae phylogeny through synthesis of multi-gene phylogenetics and phylogenomics.</title>
        <authorList>
            <person name="Vandepol N."/>
            <person name="Liber J."/>
            <person name="Desiro A."/>
            <person name="Na H."/>
            <person name="Kennedy M."/>
            <person name="Barry K."/>
            <person name="Grigoriev I.V."/>
            <person name="Miller A.N."/>
            <person name="O'Donnell K."/>
            <person name="Stajich J.E."/>
            <person name="Bonito G."/>
        </authorList>
    </citation>
    <scope>NUCLEOTIDE SEQUENCE</scope>
    <source>
        <strain evidence="3">KOD948</strain>
    </source>
</reference>
<feature type="compositionally biased region" description="Acidic residues" evidence="1">
    <location>
        <begin position="396"/>
        <end position="431"/>
    </location>
</feature>